<keyword evidence="8" id="KW-0679">Respiratory chain</keyword>
<feature type="transmembrane region" description="Helical" evidence="17">
    <location>
        <begin position="6"/>
        <end position="27"/>
    </location>
</feature>
<evidence type="ECO:0000256" key="4">
    <source>
        <dbReference type="ARBA" id="ARBA00007393"/>
    </source>
</evidence>
<evidence type="ECO:0000256" key="14">
    <source>
        <dbReference type="ARBA" id="ARBA00023136"/>
    </source>
</evidence>
<evidence type="ECO:0000256" key="7">
    <source>
        <dbReference type="ARBA" id="ARBA00022448"/>
    </source>
</evidence>
<evidence type="ECO:0000313" key="19">
    <source>
        <dbReference type="RefSeq" id="XP_015171491.1"/>
    </source>
</evidence>
<organism evidence="18 19">
    <name type="scientific">Polistes dominula</name>
    <name type="common">European paper wasp</name>
    <name type="synonym">Vespa dominula</name>
    <dbReference type="NCBI Taxonomy" id="743375"/>
    <lineage>
        <taxon>Eukaryota</taxon>
        <taxon>Metazoa</taxon>
        <taxon>Ecdysozoa</taxon>
        <taxon>Arthropoda</taxon>
        <taxon>Hexapoda</taxon>
        <taxon>Insecta</taxon>
        <taxon>Pterygota</taxon>
        <taxon>Neoptera</taxon>
        <taxon>Endopterygota</taxon>
        <taxon>Hymenoptera</taxon>
        <taxon>Apocrita</taxon>
        <taxon>Aculeata</taxon>
        <taxon>Vespoidea</taxon>
        <taxon>Vespidae</taxon>
        <taxon>Polistinae</taxon>
        <taxon>Polistini</taxon>
        <taxon>Polistes</taxon>
    </lineage>
</organism>
<evidence type="ECO:0000256" key="1">
    <source>
        <dbReference type="ARBA" id="ARBA00003335"/>
    </source>
</evidence>
<evidence type="ECO:0000256" key="15">
    <source>
        <dbReference type="ARBA" id="ARBA00030377"/>
    </source>
</evidence>
<proteinExistence type="inferred from homology"/>
<dbReference type="PANTHER" id="PTHR15222">
    <property type="entry name" value="NADH DEHYDROGENASE [UBIQUINONE] 1 BETA SUBCOMPLEX SUBUNIT 1"/>
    <property type="match status" value="1"/>
</dbReference>
<gene>
    <name evidence="19" type="primary">LOC107063873</name>
</gene>
<keyword evidence="12 17" id="KW-1133">Transmembrane helix</keyword>
<evidence type="ECO:0000256" key="6">
    <source>
        <dbReference type="ARBA" id="ARBA00018678"/>
    </source>
</evidence>
<sequence>MVTLKYLVSVYYPALIPLTGFIFGSYLDRQENLRLTKFRDKSALYGRELAPGEPPSWP</sequence>
<keyword evidence="14 17" id="KW-0472">Membrane</keyword>
<evidence type="ECO:0000256" key="13">
    <source>
        <dbReference type="ARBA" id="ARBA00023128"/>
    </source>
</evidence>
<keyword evidence="9 17" id="KW-0812">Transmembrane</keyword>
<evidence type="ECO:0000256" key="10">
    <source>
        <dbReference type="ARBA" id="ARBA00022792"/>
    </source>
</evidence>
<keyword evidence="10" id="KW-0999">Mitochondrion inner membrane</keyword>
<evidence type="ECO:0000256" key="17">
    <source>
        <dbReference type="SAM" id="Phobius"/>
    </source>
</evidence>
<keyword evidence="18" id="KW-1185">Reference proteome</keyword>
<comment type="function">
    <text evidence="1">Accessory subunit of the mitochondrial membrane respiratory chain NADH dehydrogenase (Complex I) that is believed not to be involved in catalysis. Complex I functions in the transfer of electrons from NADH to the respiratory chain. The immediate electron acceptor for the enzyme is believed to be ubiquinone.</text>
</comment>
<evidence type="ECO:0000256" key="11">
    <source>
        <dbReference type="ARBA" id="ARBA00022982"/>
    </source>
</evidence>
<evidence type="ECO:0000256" key="16">
    <source>
        <dbReference type="ARBA" id="ARBA00033364"/>
    </source>
</evidence>
<keyword evidence="11" id="KW-0249">Electron transport</keyword>
<reference evidence="19" key="1">
    <citation type="submission" date="2025-08" db="UniProtKB">
        <authorList>
            <consortium name="RefSeq"/>
        </authorList>
    </citation>
    <scope>IDENTIFICATION</scope>
    <source>
        <tissue evidence="19">Whole body</tissue>
    </source>
</reference>
<dbReference type="PANTHER" id="PTHR15222:SF2">
    <property type="entry name" value="NADH DEHYDROGENASE [UBIQUINONE] 1 BETA SUBCOMPLEX SUBUNIT 1"/>
    <property type="match status" value="1"/>
</dbReference>
<evidence type="ECO:0000256" key="3">
    <source>
        <dbReference type="ARBA" id="ARBA00004304"/>
    </source>
</evidence>
<keyword evidence="13" id="KW-0496">Mitochondrion</keyword>
<accession>A0ABM1HU54</accession>
<keyword evidence="7" id="KW-0813">Transport</keyword>
<comment type="subcellular location">
    <subcellularLocation>
        <location evidence="2">Mitochondrion inner membrane</location>
    </subcellularLocation>
    <subcellularLocation>
        <location evidence="3">Mitochondrion membrane</location>
        <topology evidence="3">Single-pass membrane protein</topology>
    </subcellularLocation>
</comment>
<protein>
    <recommendedName>
        <fullName evidence="6">NADH dehydrogenase [ubiquinone] 1 beta subcomplex subunit 1</fullName>
    </recommendedName>
    <alternativeName>
        <fullName evidence="16">Complex I-MNLL</fullName>
    </alternativeName>
    <alternativeName>
        <fullName evidence="15">NADH-ubiquinone oxidoreductase MNLL subunit</fullName>
    </alternativeName>
</protein>
<dbReference type="GeneID" id="107063873"/>
<dbReference type="InterPro" id="IPR012575">
    <property type="entry name" value="NDUB1"/>
</dbReference>
<dbReference type="RefSeq" id="XP_015171491.1">
    <property type="nucleotide sequence ID" value="XM_015316005.1"/>
</dbReference>
<evidence type="ECO:0000256" key="5">
    <source>
        <dbReference type="ARBA" id="ARBA00011533"/>
    </source>
</evidence>
<evidence type="ECO:0000256" key="2">
    <source>
        <dbReference type="ARBA" id="ARBA00004273"/>
    </source>
</evidence>
<evidence type="ECO:0000313" key="18">
    <source>
        <dbReference type="Proteomes" id="UP000694924"/>
    </source>
</evidence>
<evidence type="ECO:0000256" key="9">
    <source>
        <dbReference type="ARBA" id="ARBA00022692"/>
    </source>
</evidence>
<name>A0ABM1HU54_POLDO</name>
<comment type="similarity">
    <text evidence="4">Belongs to the complex I NDUFB1 subunit family.</text>
</comment>
<evidence type="ECO:0000256" key="12">
    <source>
        <dbReference type="ARBA" id="ARBA00022989"/>
    </source>
</evidence>
<comment type="subunit">
    <text evidence="5">Complex I is composed of 45 different subunits.</text>
</comment>
<dbReference type="Pfam" id="PF08040">
    <property type="entry name" value="NADH_oxidored"/>
    <property type="match status" value="1"/>
</dbReference>
<evidence type="ECO:0000256" key="8">
    <source>
        <dbReference type="ARBA" id="ARBA00022660"/>
    </source>
</evidence>
<dbReference type="Proteomes" id="UP000694924">
    <property type="component" value="Unplaced"/>
</dbReference>